<comment type="caution">
    <text evidence="1">The sequence shown here is derived from an EMBL/GenBank/DDBJ whole genome shotgun (WGS) entry which is preliminary data.</text>
</comment>
<accession>A0A011Q5E4</accession>
<dbReference type="AntiFam" id="ANF00090">
    <property type="entry name" value="Shadow ORF (opposite yegE)"/>
</dbReference>
<gene>
    <name evidence="1" type="ORF">AW10_04235</name>
</gene>
<dbReference type="EMBL" id="JEMX01000175">
    <property type="protein sequence ID" value="EXI73844.1"/>
    <property type="molecule type" value="Genomic_DNA"/>
</dbReference>
<name>A0A011Q5E4_9PROT</name>
<dbReference type="Proteomes" id="UP000021816">
    <property type="component" value="Unassembled WGS sequence"/>
</dbReference>
<dbReference type="PATRIC" id="fig|1454003.3.peg.4297"/>
<sequence>MSIGQHERRGECGQQGAYGALRILGVLPTLDHRGEFVGRQAPECVFLAQAGLQASGDGQKQFIAERVPEAFIDVLELIQVDDQHRRLAALTLCAVETVLQERAQQQTVRQVGQRIVMGQTLDLFLAALELGQIGEHADVMRRLTLLVIDHAQGCPLRIDLAIRPAIPDLALPMAGLRQAGPHRLIKGPIVASGLQEARVFADHVSRRVAGNLAKGRVDGDDLAAQGNHHHPVASAFQGRCIEALAFLELVLGAEIVPAADDFECFPPGVANQAHVVTQPADAAAGVEKAIFVRQFAIVEQARLRAAKNTIAIVGVQVRRPPVRRHAVSGRITHHPRDVLADPHRQKAFVAFAAFAVHA</sequence>
<reference evidence="1 2" key="1">
    <citation type="submission" date="2014-02" db="EMBL/GenBank/DDBJ databases">
        <title>Expanding our view of genomic diversity in Candidatus Accumulibacter clades.</title>
        <authorList>
            <person name="Skennerton C.T."/>
            <person name="Barr J.J."/>
            <person name="Slater F.R."/>
            <person name="Bond P.L."/>
            <person name="Tyson G.W."/>
        </authorList>
    </citation>
    <scope>NUCLEOTIDE SEQUENCE [LARGE SCALE GENOMIC DNA]</scope>
    <source>
        <strain evidence="2">BA-92</strain>
    </source>
</reference>
<protein>
    <submittedName>
        <fullName evidence="1">Uncharacterized protein</fullName>
    </submittedName>
</protein>
<organism evidence="1 2">
    <name type="scientific">Candidatus Accumulibacter appositus</name>
    <dbReference type="NCBI Taxonomy" id="1454003"/>
    <lineage>
        <taxon>Bacteria</taxon>
        <taxon>Pseudomonadati</taxon>
        <taxon>Pseudomonadota</taxon>
        <taxon>Betaproteobacteria</taxon>
        <taxon>Candidatus Accumulibacter</taxon>
    </lineage>
</organism>
<proteinExistence type="predicted"/>
<evidence type="ECO:0000313" key="2">
    <source>
        <dbReference type="Proteomes" id="UP000021816"/>
    </source>
</evidence>
<evidence type="ECO:0000313" key="1">
    <source>
        <dbReference type="EMBL" id="EXI73844.1"/>
    </source>
</evidence>
<dbReference type="AlphaFoldDB" id="A0A011Q5E4"/>